<dbReference type="EMBL" id="CP065321">
    <property type="protein sequence ID" value="QQR28875.1"/>
    <property type="molecule type" value="Genomic_DNA"/>
</dbReference>
<dbReference type="RefSeq" id="WP_066536202.1">
    <property type="nucleotide sequence ID" value="NZ_CAJTCQ010000002.1"/>
</dbReference>
<reference evidence="2 3" key="1">
    <citation type="submission" date="2020-11" db="EMBL/GenBank/DDBJ databases">
        <title>Closed and high quality bacterial genomes of the OMM12 community.</title>
        <authorList>
            <person name="Marbouty M."/>
            <person name="Lamy-Besnier Q."/>
            <person name="Debarbieux L."/>
            <person name="Koszul R."/>
        </authorList>
    </citation>
    <scope>NUCLEOTIDE SEQUENCE [LARGE SCALE GENOMIC DNA]</scope>
    <source>
        <strain evidence="2 3">KB18</strain>
    </source>
</reference>
<protein>
    <submittedName>
        <fullName evidence="2">Zinc ribbon domain-containing protein</fullName>
    </submittedName>
</protein>
<organism evidence="2 3">
    <name type="scientific">Acutalibacter muris</name>
    <dbReference type="NCBI Taxonomy" id="1796620"/>
    <lineage>
        <taxon>Bacteria</taxon>
        <taxon>Bacillati</taxon>
        <taxon>Bacillota</taxon>
        <taxon>Clostridia</taxon>
        <taxon>Eubacteriales</taxon>
        <taxon>Acutalibacteraceae</taxon>
        <taxon>Acutalibacter</taxon>
    </lineage>
</organism>
<evidence type="ECO:0000313" key="2">
    <source>
        <dbReference type="EMBL" id="QQR28875.1"/>
    </source>
</evidence>
<sequence>MGILDDVVINAKSVAEAVGRKAGQIVDVSKLRVGVAEVNAEITKRYQTLGQYVYENSREALAADPEAMGKMAELDGLQEQLFAINKELTDKQNKTVCPTCGKHCSNTDVFCSTCGAKLISEPEPEPIPQEGGPNDEAAKAAAQGPEPSVGTMPPREFP</sequence>
<gene>
    <name evidence="2" type="ORF">I5Q82_12305</name>
</gene>
<name>A0AA92L4G2_9FIRM</name>
<dbReference type="Proteomes" id="UP000596035">
    <property type="component" value="Chromosome"/>
</dbReference>
<feature type="region of interest" description="Disordered" evidence="1">
    <location>
        <begin position="120"/>
        <end position="158"/>
    </location>
</feature>
<proteinExistence type="predicted"/>
<dbReference type="AlphaFoldDB" id="A0AA92L4G2"/>
<evidence type="ECO:0000256" key="1">
    <source>
        <dbReference type="SAM" id="MobiDB-lite"/>
    </source>
</evidence>
<accession>A0AA92L4G2</accession>
<evidence type="ECO:0000313" key="3">
    <source>
        <dbReference type="Proteomes" id="UP000596035"/>
    </source>
</evidence>